<sequence>MRKELKRRAKENLKKHYLMVLVICLFASFCGVEYGMSTIRYHMDNIEYTSIGQLYETIVENSDFKETVDRIANGEGDQVRKEIREQKEDLVKNDHSRYLGRSNGVFSGIANSYSAGGFRFAVAEALLSLSGSRTVSISLMILGSVAVYLFIWLFIKETYRVVMRRMVLEGRVYEKVTIQRLFYPLETRSWPKIAWTMFVQSLYRFLWTLTVVGGVIKRYSYALVPYILAENPTIKANEVITLSRKMMQGHKWELFKADMSFLGWDVLDIFTIGLSGIFFSNPYKAAFYGEYYARIREVSKEACISGTENLMDEYLYCPAPKEILREKYPYLVSRIEENEKNAVPEPTGMSGFIAKWFGVELLPSRKLEEYERNKAMQYQLGYGQAILDGVVYPGRLGPFFGNFQFTPRFTMLPTRSYSLLSLIMIFFMMSFVGWCWEVSLHLVEDGVFVNRGVLHGPWLPIYGVGSLLVLILLKRFREKPVVQFTLTVVVCGIVEYGTAWILETKYGQKWWDYSGYFMNIDGRICAEGLLVFGLGGLAIVYLIAPLLDNLLKKVNRKALLLAAIMLISLFSFDQIYSVKHPNTGAGISSGNTKQVAMKITESKAVPNRRKGKWNCRWNV</sequence>
<feature type="transmembrane region" description="Helical" evidence="1">
    <location>
        <begin position="16"/>
        <end position="36"/>
    </location>
</feature>
<accession>A0A6N7XHW9</accession>
<comment type="caution">
    <text evidence="2">The sequence shown here is derived from an EMBL/GenBank/DDBJ whole genome shotgun (WGS) entry which is preliminary data.</text>
</comment>
<dbReference type="EMBL" id="VUNA01000006">
    <property type="protein sequence ID" value="MST70514.1"/>
    <property type="molecule type" value="Genomic_DNA"/>
</dbReference>
<dbReference type="PANTHER" id="PTHR40076:SF1">
    <property type="entry name" value="MEMBRANE PROTEIN"/>
    <property type="match status" value="1"/>
</dbReference>
<keyword evidence="1" id="KW-1133">Transmembrane helix</keyword>
<feature type="transmembrane region" description="Helical" evidence="1">
    <location>
        <begin position="417"/>
        <end position="436"/>
    </location>
</feature>
<dbReference type="PANTHER" id="PTHR40076">
    <property type="entry name" value="MEMBRANE PROTEIN-RELATED"/>
    <property type="match status" value="1"/>
</dbReference>
<name>A0A6N7XHW9_9FIRM</name>
<dbReference type="InterPro" id="IPR010380">
    <property type="entry name" value="DUF975"/>
</dbReference>
<organism evidence="2 3">
    <name type="scientific">Mogibacterium kristiansenii</name>
    <dbReference type="NCBI Taxonomy" id="2606708"/>
    <lineage>
        <taxon>Bacteria</taxon>
        <taxon>Bacillati</taxon>
        <taxon>Bacillota</taxon>
        <taxon>Clostridia</taxon>
        <taxon>Peptostreptococcales</taxon>
        <taxon>Anaerovoracaceae</taxon>
        <taxon>Mogibacterium</taxon>
    </lineage>
</organism>
<reference evidence="2 3" key="1">
    <citation type="submission" date="2019-08" db="EMBL/GenBank/DDBJ databases">
        <title>In-depth cultivation of the pig gut microbiome towards novel bacterial diversity and tailored functional studies.</title>
        <authorList>
            <person name="Wylensek D."/>
            <person name="Hitch T.C.A."/>
            <person name="Clavel T."/>
        </authorList>
    </citation>
    <scope>NUCLEOTIDE SEQUENCE [LARGE SCALE GENOMIC DNA]</scope>
    <source>
        <strain evidence="2 3">WCA-MUC-591-APC-4B</strain>
    </source>
</reference>
<evidence type="ECO:0000256" key="1">
    <source>
        <dbReference type="SAM" id="Phobius"/>
    </source>
</evidence>
<keyword evidence="3" id="KW-1185">Reference proteome</keyword>
<evidence type="ECO:0000313" key="2">
    <source>
        <dbReference type="EMBL" id="MST70514.1"/>
    </source>
</evidence>
<keyword evidence="1" id="KW-0472">Membrane</keyword>
<feature type="transmembrane region" description="Helical" evidence="1">
    <location>
        <begin position="456"/>
        <end position="473"/>
    </location>
</feature>
<dbReference type="InterPro" id="IPR010540">
    <property type="entry name" value="CmpB_TMEM229"/>
</dbReference>
<feature type="transmembrane region" description="Helical" evidence="1">
    <location>
        <begin position="480"/>
        <end position="502"/>
    </location>
</feature>
<gene>
    <name evidence="2" type="ORF">FYJ65_04030</name>
</gene>
<protein>
    <submittedName>
        <fullName evidence="2">DUF975 family protein</fullName>
    </submittedName>
</protein>
<dbReference type="RefSeq" id="WP_154554081.1">
    <property type="nucleotide sequence ID" value="NZ_VUNA01000006.1"/>
</dbReference>
<keyword evidence="1" id="KW-0812">Transmembrane</keyword>
<dbReference type="AlphaFoldDB" id="A0A6N7XHW9"/>
<feature type="transmembrane region" description="Helical" evidence="1">
    <location>
        <begin position="559"/>
        <end position="576"/>
    </location>
</feature>
<evidence type="ECO:0000313" key="3">
    <source>
        <dbReference type="Proteomes" id="UP000469424"/>
    </source>
</evidence>
<proteinExistence type="predicted"/>
<dbReference type="Pfam" id="PF06161">
    <property type="entry name" value="DUF975"/>
    <property type="match status" value="1"/>
</dbReference>
<dbReference type="Proteomes" id="UP000469424">
    <property type="component" value="Unassembled WGS sequence"/>
</dbReference>
<dbReference type="Pfam" id="PF06541">
    <property type="entry name" value="ABC_trans_CmpB"/>
    <property type="match status" value="1"/>
</dbReference>
<feature type="transmembrane region" description="Helical" evidence="1">
    <location>
        <begin position="528"/>
        <end position="547"/>
    </location>
</feature>
<feature type="transmembrane region" description="Helical" evidence="1">
    <location>
        <begin position="135"/>
        <end position="155"/>
    </location>
</feature>